<dbReference type="InterPro" id="IPR018143">
    <property type="entry name" value="Folate_rcpt-like"/>
</dbReference>
<dbReference type="PANTHER" id="PTHR37390:SF1">
    <property type="entry name" value="FOLATE-BINDING PROTEIN 1"/>
    <property type="match status" value="1"/>
</dbReference>
<dbReference type="OrthoDB" id="5982417at2759"/>
<dbReference type="Pfam" id="PF03024">
    <property type="entry name" value="Folate_rec"/>
    <property type="match status" value="1"/>
</dbReference>
<sequence>MTVDVATAQDESPQYCPYFGNRGTEPLMRPGIGDRNLNCSWYHDNACCRANEVYDIFQTQRALPGADFGCQIAMSRLMCWVCDPDQALFYYNEQLHICQSMCDYVFAACQDALFQGRTLREQFGTSRALCEARRFKVVQDGGDEACFDGALSLTSAGGRFIARREKPVKVKNSAQTSAPLIAAVAAAVGLAVLATA</sequence>
<dbReference type="eggNOG" id="ENOG502S69D">
    <property type="taxonomic scope" value="Eukaryota"/>
</dbReference>
<keyword evidence="5" id="KW-1185">Reference proteome</keyword>
<proteinExistence type="predicted"/>
<dbReference type="AlphaFoldDB" id="F2U311"/>
<name>F2U311_SALR5</name>
<protein>
    <recommendedName>
        <fullName evidence="3">Folate receptor-like domain-containing protein</fullName>
    </recommendedName>
</protein>
<accession>F2U311</accession>
<evidence type="ECO:0000256" key="1">
    <source>
        <dbReference type="ARBA" id="ARBA00022729"/>
    </source>
</evidence>
<organism evidence="5">
    <name type="scientific">Salpingoeca rosetta (strain ATCC 50818 / BSB-021)</name>
    <dbReference type="NCBI Taxonomy" id="946362"/>
    <lineage>
        <taxon>Eukaryota</taxon>
        <taxon>Choanoflagellata</taxon>
        <taxon>Craspedida</taxon>
        <taxon>Salpingoecidae</taxon>
        <taxon>Salpingoeca</taxon>
    </lineage>
</organism>
<feature type="domain" description="Folate receptor-like" evidence="3">
    <location>
        <begin position="35"/>
        <end position="146"/>
    </location>
</feature>
<gene>
    <name evidence="4" type="ORF">PTSG_02692</name>
</gene>
<keyword evidence="1" id="KW-0732">Signal</keyword>
<keyword evidence="2" id="KW-1015">Disulfide bond</keyword>
<evidence type="ECO:0000256" key="2">
    <source>
        <dbReference type="ARBA" id="ARBA00023157"/>
    </source>
</evidence>
<dbReference type="InParanoid" id="F2U311"/>
<dbReference type="EMBL" id="GL832960">
    <property type="protein sequence ID" value="EGD82005.1"/>
    <property type="molecule type" value="Genomic_DNA"/>
</dbReference>
<dbReference type="RefSeq" id="XP_004996188.1">
    <property type="nucleotide sequence ID" value="XM_004996131.1"/>
</dbReference>
<dbReference type="InterPro" id="IPR053305">
    <property type="entry name" value="Folate-binding_rcpt-like"/>
</dbReference>
<dbReference type="KEGG" id="sre:PTSG_02692"/>
<dbReference type="Proteomes" id="UP000007799">
    <property type="component" value="Unassembled WGS sequence"/>
</dbReference>
<reference evidence="4" key="1">
    <citation type="submission" date="2009-08" db="EMBL/GenBank/DDBJ databases">
        <title>Annotation of Salpingoeca rosetta.</title>
        <authorList>
            <consortium name="The Broad Institute Genome Sequencing Platform"/>
            <person name="Russ C."/>
            <person name="Cuomo C."/>
            <person name="Burger G."/>
            <person name="Gray M.W."/>
            <person name="Holland P.W.H."/>
            <person name="King N."/>
            <person name="Lang F.B.F."/>
            <person name="Roger A.J."/>
            <person name="Ruiz-Trillo I."/>
            <person name="Young S.K."/>
            <person name="Zeng Q."/>
            <person name="Gargeya S."/>
            <person name="Alvarado L."/>
            <person name="Berlin A."/>
            <person name="Chapman S.B."/>
            <person name="Chen Z."/>
            <person name="Freedman E."/>
            <person name="Gellesch M."/>
            <person name="Goldberg J."/>
            <person name="Griggs A."/>
            <person name="Gujja S."/>
            <person name="Heilman E."/>
            <person name="Heiman D."/>
            <person name="Howarth C."/>
            <person name="Mehta T."/>
            <person name="Neiman D."/>
            <person name="Pearson M."/>
            <person name="Roberts A."/>
            <person name="Saif S."/>
            <person name="Shea T."/>
            <person name="Shenoy N."/>
            <person name="Sisk P."/>
            <person name="Stolte C."/>
            <person name="Sykes S."/>
            <person name="White J."/>
            <person name="Yandava C."/>
            <person name="Haas B."/>
            <person name="Nusbaum C."/>
            <person name="Birren B."/>
        </authorList>
    </citation>
    <scope>NUCLEOTIDE SEQUENCE [LARGE SCALE GENOMIC DNA]</scope>
    <source>
        <strain evidence="4">ATCC 50818</strain>
    </source>
</reference>
<evidence type="ECO:0000259" key="3">
    <source>
        <dbReference type="Pfam" id="PF03024"/>
    </source>
</evidence>
<dbReference type="PANTHER" id="PTHR37390">
    <property type="entry name" value="OS02G0592500 PROTEIN"/>
    <property type="match status" value="1"/>
</dbReference>
<evidence type="ECO:0000313" key="4">
    <source>
        <dbReference type="EMBL" id="EGD82005.1"/>
    </source>
</evidence>
<dbReference type="GeneID" id="16076775"/>
<evidence type="ECO:0000313" key="5">
    <source>
        <dbReference type="Proteomes" id="UP000007799"/>
    </source>
</evidence>